<reference evidence="1 2" key="1">
    <citation type="submission" date="2019-03" db="EMBL/GenBank/DDBJ databases">
        <title>Genomic Encyclopedia of Type Strains, Phase IV (KMG-IV): sequencing the most valuable type-strain genomes for metagenomic binning, comparative biology and taxonomic classification.</title>
        <authorList>
            <person name="Goeker M."/>
        </authorList>
    </citation>
    <scope>NUCLEOTIDE SEQUENCE [LARGE SCALE GENOMIC DNA]</scope>
    <source>
        <strain evidence="1 2">DSM 24455</strain>
    </source>
</reference>
<dbReference type="RefSeq" id="WP_133627507.1">
    <property type="nucleotide sequence ID" value="NZ_SOAZ01000005.1"/>
</dbReference>
<sequence>MSFREKLSQKYAEAYLKKYGDRLTQVQGHVLSVKVTTKTILWIYHILKADIVVKPERSKAVVRCQYKKNQWLKKPVFMQLNQGNMVIVQGLKPKKNQKSKGTANEAIQIINVRNLTTKKDLIAVDQQEVKRIQRRQFIK</sequence>
<evidence type="ECO:0000313" key="1">
    <source>
        <dbReference type="EMBL" id="TDT61872.1"/>
    </source>
</evidence>
<dbReference type="EMBL" id="SOAZ01000005">
    <property type="protein sequence ID" value="TDT61872.1"/>
    <property type="molecule type" value="Genomic_DNA"/>
</dbReference>
<organism evidence="1 2">
    <name type="scientific">Fonticella tunisiensis</name>
    <dbReference type="NCBI Taxonomy" id="1096341"/>
    <lineage>
        <taxon>Bacteria</taxon>
        <taxon>Bacillati</taxon>
        <taxon>Bacillota</taxon>
        <taxon>Clostridia</taxon>
        <taxon>Eubacteriales</taxon>
        <taxon>Clostridiaceae</taxon>
        <taxon>Fonticella</taxon>
    </lineage>
</organism>
<proteinExistence type="predicted"/>
<name>A0A4R7KR74_9CLOT</name>
<evidence type="ECO:0000313" key="2">
    <source>
        <dbReference type="Proteomes" id="UP000295325"/>
    </source>
</evidence>
<dbReference type="OrthoDB" id="1904661at2"/>
<dbReference type="Proteomes" id="UP000295325">
    <property type="component" value="Unassembled WGS sequence"/>
</dbReference>
<comment type="caution">
    <text evidence="1">The sequence shown here is derived from an EMBL/GenBank/DDBJ whole genome shotgun (WGS) entry which is preliminary data.</text>
</comment>
<protein>
    <submittedName>
        <fullName evidence="1">Uncharacterized protein</fullName>
    </submittedName>
</protein>
<gene>
    <name evidence="1" type="ORF">EDD71_10550</name>
</gene>
<dbReference type="AlphaFoldDB" id="A0A4R7KR74"/>
<accession>A0A4R7KR74</accession>
<keyword evidence="2" id="KW-1185">Reference proteome</keyword>